<evidence type="ECO:0000256" key="1">
    <source>
        <dbReference type="SAM" id="SignalP"/>
    </source>
</evidence>
<evidence type="ECO:0008006" key="4">
    <source>
        <dbReference type="Google" id="ProtNLM"/>
    </source>
</evidence>
<comment type="caution">
    <text evidence="2">The sequence shown here is derived from an EMBL/GenBank/DDBJ whole genome shotgun (WGS) entry which is preliminary data.</text>
</comment>
<gene>
    <name evidence="2" type="ORF">EA187_13510</name>
</gene>
<feature type="chain" id="PRO_5045934788" description="Lipoprotein" evidence="1">
    <location>
        <begin position="24"/>
        <end position="104"/>
    </location>
</feature>
<dbReference type="EMBL" id="SADD01000007">
    <property type="protein sequence ID" value="RVU43221.1"/>
    <property type="molecule type" value="Genomic_DNA"/>
</dbReference>
<accession>A0ABY0CS16</accession>
<protein>
    <recommendedName>
        <fullName evidence="4">Lipoprotein</fullName>
    </recommendedName>
</protein>
<proteinExistence type="predicted"/>
<dbReference type="RefSeq" id="WP_127780597.1">
    <property type="nucleotide sequence ID" value="NZ_SADD01000007.1"/>
</dbReference>
<keyword evidence="1" id="KW-0732">Signal</keyword>
<evidence type="ECO:0000313" key="3">
    <source>
        <dbReference type="Proteomes" id="UP000282926"/>
    </source>
</evidence>
<feature type="signal peptide" evidence="1">
    <location>
        <begin position="1"/>
        <end position="23"/>
    </location>
</feature>
<reference evidence="2 3" key="1">
    <citation type="submission" date="2019-01" db="EMBL/GenBank/DDBJ databases">
        <title>Lujinxingia litoralis gen. nov., sp. nov. and Lujinxingia sediminis gen. nov., sp. nov., new members in the order Bradymonadales, isolated from coastal sediment.</title>
        <authorList>
            <person name="Li C.-M."/>
        </authorList>
    </citation>
    <scope>NUCLEOTIDE SEQUENCE [LARGE SCALE GENOMIC DNA]</scope>
    <source>
        <strain evidence="2 3">SEH01</strain>
    </source>
</reference>
<name>A0ABY0CS16_9DELT</name>
<dbReference type="Proteomes" id="UP000282926">
    <property type="component" value="Unassembled WGS sequence"/>
</dbReference>
<sequence length="104" mass="11663">MKMMTWMKACLAGLVMASAVGCAGKTTLRDATFTHWHDDETLILVYERQQSTGIISTVTARSTHVRVCKVQETNELLCRDQLRLANMLNPHLSEGEDLSDPWSP</sequence>
<organism evidence="2 3">
    <name type="scientific">Lujinxingia sediminis</name>
    <dbReference type="NCBI Taxonomy" id="2480984"/>
    <lineage>
        <taxon>Bacteria</taxon>
        <taxon>Deltaproteobacteria</taxon>
        <taxon>Bradymonadales</taxon>
        <taxon>Lujinxingiaceae</taxon>
        <taxon>Lujinxingia</taxon>
    </lineage>
</organism>
<dbReference type="PROSITE" id="PS51257">
    <property type="entry name" value="PROKAR_LIPOPROTEIN"/>
    <property type="match status" value="1"/>
</dbReference>
<keyword evidence="3" id="KW-1185">Reference proteome</keyword>
<evidence type="ECO:0000313" key="2">
    <source>
        <dbReference type="EMBL" id="RVU43221.1"/>
    </source>
</evidence>